<comment type="catalytic activity">
    <reaction evidence="8">
        <text>L-histidinol phosphate + H2O = L-histidinol + phosphate</text>
        <dbReference type="Rhea" id="RHEA:14465"/>
        <dbReference type="ChEBI" id="CHEBI:15377"/>
        <dbReference type="ChEBI" id="CHEBI:43474"/>
        <dbReference type="ChEBI" id="CHEBI:57699"/>
        <dbReference type="ChEBI" id="CHEBI:57980"/>
        <dbReference type="EC" id="3.1.3.15"/>
    </reaction>
</comment>
<gene>
    <name evidence="12" type="ORF">JR316_009573</name>
</gene>
<dbReference type="GO" id="GO:0005737">
    <property type="term" value="C:cytoplasm"/>
    <property type="evidence" value="ECO:0007669"/>
    <property type="project" value="TreeGrafter"/>
</dbReference>
<feature type="transmembrane region" description="Helical" evidence="10">
    <location>
        <begin position="386"/>
        <end position="405"/>
    </location>
</feature>
<feature type="transmembrane region" description="Helical" evidence="10">
    <location>
        <begin position="261"/>
        <end position="282"/>
    </location>
</feature>
<dbReference type="UniPathway" id="UPA00031">
    <property type="reaction ID" value="UER00013"/>
</dbReference>
<evidence type="ECO:0000256" key="5">
    <source>
        <dbReference type="ARBA" id="ARBA00022605"/>
    </source>
</evidence>
<dbReference type="GO" id="GO:0016020">
    <property type="term" value="C:membrane"/>
    <property type="evidence" value="ECO:0007669"/>
    <property type="project" value="UniProtKB-SubCell"/>
</dbReference>
<evidence type="ECO:0000259" key="11">
    <source>
        <dbReference type="Pfam" id="PF02811"/>
    </source>
</evidence>
<dbReference type="PANTHER" id="PTHR21039">
    <property type="entry name" value="HISTIDINOL PHOSPHATASE-RELATED"/>
    <property type="match status" value="1"/>
</dbReference>
<feature type="transmembrane region" description="Helical" evidence="10">
    <location>
        <begin position="219"/>
        <end position="240"/>
    </location>
</feature>
<evidence type="ECO:0000256" key="8">
    <source>
        <dbReference type="ARBA" id="ARBA00049158"/>
    </source>
</evidence>
<dbReference type="InterPro" id="IPR011701">
    <property type="entry name" value="MFS"/>
</dbReference>
<dbReference type="Gene3D" id="3.20.20.140">
    <property type="entry name" value="Metal-dependent hydrolases"/>
    <property type="match status" value="1"/>
</dbReference>
<dbReference type="AlphaFoldDB" id="A0A8H7XUJ4"/>
<evidence type="ECO:0000256" key="9">
    <source>
        <dbReference type="SAM" id="MobiDB-lite"/>
    </source>
</evidence>
<feature type="transmembrane region" description="Helical" evidence="10">
    <location>
        <begin position="352"/>
        <end position="374"/>
    </location>
</feature>
<feature type="domain" description="PHP" evidence="11">
    <location>
        <begin position="432"/>
        <end position="644"/>
    </location>
</feature>
<dbReference type="GO" id="GO:0004401">
    <property type="term" value="F:histidinol-phosphatase activity"/>
    <property type="evidence" value="ECO:0007669"/>
    <property type="project" value="UniProtKB-EC"/>
</dbReference>
<feature type="transmembrane region" description="Helical" evidence="10">
    <location>
        <begin position="57"/>
        <end position="78"/>
    </location>
</feature>
<dbReference type="InterPro" id="IPR036259">
    <property type="entry name" value="MFS_trans_sf"/>
</dbReference>
<evidence type="ECO:0000313" key="12">
    <source>
        <dbReference type="EMBL" id="KAG5165984.1"/>
    </source>
</evidence>
<dbReference type="Gene3D" id="1.20.1250.20">
    <property type="entry name" value="MFS general substrate transporter like domains"/>
    <property type="match status" value="2"/>
</dbReference>
<comment type="similarity">
    <text evidence="3">Belongs to the PHP hydrolase family. HisK subfamily.</text>
</comment>
<dbReference type="PANTHER" id="PTHR21039:SF0">
    <property type="entry name" value="HISTIDINOL-PHOSPHATASE"/>
    <property type="match status" value="1"/>
</dbReference>
<feature type="region of interest" description="Disordered" evidence="9">
    <location>
        <begin position="1"/>
        <end position="45"/>
    </location>
</feature>
<keyword evidence="10" id="KW-0812">Transmembrane</keyword>
<comment type="pathway">
    <text evidence="2">Amino-acid biosynthesis; L-histidine biosynthesis; L-histidine from 5-phospho-alpha-D-ribose 1-diphosphate: step 8/9.</text>
</comment>
<feature type="compositionally biased region" description="Polar residues" evidence="9">
    <location>
        <begin position="1"/>
        <end position="33"/>
    </location>
</feature>
<evidence type="ECO:0000256" key="7">
    <source>
        <dbReference type="ARBA" id="ARBA00023102"/>
    </source>
</evidence>
<keyword evidence="10" id="KW-1133">Transmembrane helix</keyword>
<accession>A0A8H7XUJ4</accession>
<dbReference type="EC" id="3.1.3.15" evidence="4"/>
<evidence type="ECO:0000256" key="3">
    <source>
        <dbReference type="ARBA" id="ARBA00009152"/>
    </source>
</evidence>
<keyword evidence="7" id="KW-0368">Histidine biosynthesis</keyword>
<name>A0A8H7XUJ4_PSICU</name>
<dbReference type="SUPFAM" id="SSF89550">
    <property type="entry name" value="PHP domain-like"/>
    <property type="match status" value="1"/>
</dbReference>
<dbReference type="CDD" id="cd17352">
    <property type="entry name" value="MFS_MCT_SLC16"/>
    <property type="match status" value="1"/>
</dbReference>
<dbReference type="NCBIfam" id="TIGR01856">
    <property type="entry name" value="hisJ_fam"/>
    <property type="match status" value="1"/>
</dbReference>
<dbReference type="EMBL" id="JAFIQS010000009">
    <property type="protein sequence ID" value="KAG5165984.1"/>
    <property type="molecule type" value="Genomic_DNA"/>
</dbReference>
<keyword evidence="10" id="KW-0472">Membrane</keyword>
<organism evidence="12">
    <name type="scientific">Psilocybe cubensis</name>
    <name type="common">Psychedelic mushroom</name>
    <name type="synonym">Stropharia cubensis</name>
    <dbReference type="NCBI Taxonomy" id="181762"/>
    <lineage>
        <taxon>Eukaryota</taxon>
        <taxon>Fungi</taxon>
        <taxon>Dikarya</taxon>
        <taxon>Basidiomycota</taxon>
        <taxon>Agaricomycotina</taxon>
        <taxon>Agaricomycetes</taxon>
        <taxon>Agaricomycetidae</taxon>
        <taxon>Agaricales</taxon>
        <taxon>Agaricineae</taxon>
        <taxon>Strophariaceae</taxon>
        <taxon>Psilocybe</taxon>
    </lineage>
</organism>
<evidence type="ECO:0000256" key="6">
    <source>
        <dbReference type="ARBA" id="ARBA00022801"/>
    </source>
</evidence>
<dbReference type="GO" id="GO:0022857">
    <property type="term" value="F:transmembrane transporter activity"/>
    <property type="evidence" value="ECO:0007669"/>
    <property type="project" value="InterPro"/>
</dbReference>
<dbReference type="InterPro" id="IPR010140">
    <property type="entry name" value="Histidinol_P_phosphatase_HisJ"/>
</dbReference>
<dbReference type="SUPFAM" id="SSF103473">
    <property type="entry name" value="MFS general substrate transporter"/>
    <property type="match status" value="1"/>
</dbReference>
<dbReference type="InterPro" id="IPR016195">
    <property type="entry name" value="Pol/histidinol_Pase-like"/>
</dbReference>
<protein>
    <recommendedName>
        <fullName evidence="4">histidinol-phosphatase</fullName>
        <ecNumber evidence="4">3.1.3.15</ecNumber>
    </recommendedName>
</protein>
<feature type="transmembrane region" description="Helical" evidence="10">
    <location>
        <begin position="297"/>
        <end position="316"/>
    </location>
</feature>
<dbReference type="InterPro" id="IPR004013">
    <property type="entry name" value="PHP_dom"/>
</dbReference>
<evidence type="ECO:0000256" key="4">
    <source>
        <dbReference type="ARBA" id="ARBA00013085"/>
    </source>
</evidence>
<feature type="transmembrane region" description="Helical" evidence="10">
    <location>
        <begin position="186"/>
        <end position="207"/>
    </location>
</feature>
<comment type="caution">
    <text evidence="12">The sequence shown here is derived from an EMBL/GenBank/DDBJ whole genome shotgun (WGS) entry which is preliminary data.</text>
</comment>
<dbReference type="GO" id="GO:0000105">
    <property type="term" value="P:L-histidine biosynthetic process"/>
    <property type="evidence" value="ECO:0007669"/>
    <property type="project" value="UniProtKB-UniPathway"/>
</dbReference>
<evidence type="ECO:0000256" key="2">
    <source>
        <dbReference type="ARBA" id="ARBA00004970"/>
    </source>
</evidence>
<feature type="transmembrane region" description="Helical" evidence="10">
    <location>
        <begin position="152"/>
        <end position="174"/>
    </location>
</feature>
<reference evidence="12" key="1">
    <citation type="submission" date="2021-02" db="EMBL/GenBank/DDBJ databases">
        <title>Psilocybe cubensis genome.</title>
        <authorList>
            <person name="Mckernan K.J."/>
            <person name="Crawford S."/>
            <person name="Trippe A."/>
            <person name="Kane L.T."/>
            <person name="Mclaughlin S."/>
        </authorList>
    </citation>
    <scope>NUCLEOTIDE SEQUENCE [LARGE SCALE GENOMIC DNA]</scope>
    <source>
        <strain evidence="12">MGC-MH-2018</strain>
    </source>
</reference>
<keyword evidence="6" id="KW-0378">Hydrolase</keyword>
<proteinExistence type="inferred from homology"/>
<dbReference type="OrthoDB" id="5957391at2759"/>
<keyword evidence="5" id="KW-0028">Amino-acid biosynthesis</keyword>
<feature type="transmembrane region" description="Helical" evidence="10">
    <location>
        <begin position="328"/>
        <end position="346"/>
    </location>
</feature>
<evidence type="ECO:0000256" key="10">
    <source>
        <dbReference type="SAM" id="Phobius"/>
    </source>
</evidence>
<sequence>MSDGSASSTVQGTAASAASQPLQSEKITSQNIPPNEFETVENDSRDVEPIFDTGKDAWMTVCGAWMIQFCTYGYVSAFGVYQDYYSRNFLSQNTPSEISWIGSTQLFLQYAAGIFVGRAFDAGYFHRMIELGTLLQILSMCMLSLARQHHYYEVFLAQALGMGIGQSLLFLPSLTILGHHFKRRRALATGISVSGSSIGGIVWPILLNQLSQHTSFANAIRTTAALNGLMLVASYFLMKTRPIFNTSERTTPNFGVIFKDAAYLVSVASAFCINIGIFFPYFYLQLFSIDLGISKNLSFYSIAILNVGSFFGRLLPSLLADRVGVYNMLLPSLVVASALVFVLFGVSNFAGVILFGLFYGFWSGAYVSLIPSLLAQLSTHPGEHGTRMGTAFSIVAISVLIGTPIEGSLLHTDGEKQVWHRSIIFCGMPYSHHSHSGQFCKHASGLLEDVVQEAIRQRFEVYGLTEHVPRYRDVDLYPEEKDVSLETLSNQFNDFLEEAHRLKSLYASKLTLLVGLETEYITDLDLRNLETLLKNLGNRVEYLVGSIHHVNGFPIDFDYPTYQRALTSFTDCAEEDRQEALLLAYFDAQYELLQRFKPEIVGHFDLCRLYTPTLRFIDYPRVTEKIERNIRFAVEYGALFEINAAAFRKNWHTAYPGEDIIIRSHAGRFALSDDSHGPHAVGLNYHRLPEYLHSVGISELWYLKATDLPNAAGRFIHPVKLDEKWLIHDFWRQKSS</sequence>
<evidence type="ECO:0000256" key="1">
    <source>
        <dbReference type="ARBA" id="ARBA00004141"/>
    </source>
</evidence>
<dbReference type="Pfam" id="PF02811">
    <property type="entry name" value="PHP"/>
    <property type="match status" value="1"/>
</dbReference>
<comment type="subcellular location">
    <subcellularLocation>
        <location evidence="1">Membrane</location>
        <topology evidence="1">Multi-pass membrane protein</topology>
    </subcellularLocation>
</comment>
<dbReference type="Pfam" id="PF07690">
    <property type="entry name" value="MFS_1"/>
    <property type="match status" value="1"/>
</dbReference>
<dbReference type="CDD" id="cd12110">
    <property type="entry name" value="PHP_HisPPase_Hisj_like"/>
    <property type="match status" value="1"/>
</dbReference>